<evidence type="ECO:0000313" key="2">
    <source>
        <dbReference type="Proteomes" id="UP000245910"/>
    </source>
</evidence>
<dbReference type="GO" id="GO:0008080">
    <property type="term" value="F:N-acetyltransferase activity"/>
    <property type="evidence" value="ECO:0007669"/>
    <property type="project" value="TreeGrafter"/>
</dbReference>
<proteinExistence type="predicted"/>
<dbReference type="InterPro" id="IPR052058">
    <property type="entry name" value="Alcohol_O-acetyltransferase"/>
</dbReference>
<organism evidence="1 2">
    <name type="scientific">Fusarium venenatum</name>
    <dbReference type="NCBI Taxonomy" id="56646"/>
    <lineage>
        <taxon>Eukaryota</taxon>
        <taxon>Fungi</taxon>
        <taxon>Dikarya</taxon>
        <taxon>Ascomycota</taxon>
        <taxon>Pezizomycotina</taxon>
        <taxon>Sordariomycetes</taxon>
        <taxon>Hypocreomycetidae</taxon>
        <taxon>Hypocreales</taxon>
        <taxon>Nectriaceae</taxon>
        <taxon>Fusarium</taxon>
    </lineage>
</organism>
<dbReference type="EMBL" id="LN649229">
    <property type="protein sequence ID" value="CEI67674.1"/>
    <property type="molecule type" value="Genomic_DNA"/>
</dbReference>
<dbReference type="Proteomes" id="UP000245910">
    <property type="component" value="Chromosome I"/>
</dbReference>
<dbReference type="PANTHER" id="PTHR28037:SF1">
    <property type="entry name" value="ALCOHOL O-ACETYLTRANSFERASE 1-RELATED"/>
    <property type="match status" value="1"/>
</dbReference>
<name>A0A2L2T9S1_9HYPO</name>
<reference evidence="2" key="1">
    <citation type="submission" date="2014-10" db="EMBL/GenBank/DDBJ databases">
        <authorList>
            <person name="King R."/>
        </authorList>
    </citation>
    <scope>NUCLEOTIDE SEQUENCE [LARGE SCALE GENOMIC DNA]</scope>
    <source>
        <strain evidence="2">A3/5</strain>
    </source>
</reference>
<dbReference type="AlphaFoldDB" id="A0A2L2T9S1"/>
<protein>
    <recommendedName>
        <fullName evidence="3">Alcohol acetyltransferase</fullName>
    </recommendedName>
</protein>
<dbReference type="STRING" id="56646.A0A2L2T9S1"/>
<dbReference type="Pfam" id="PF07247">
    <property type="entry name" value="AATase"/>
    <property type="match status" value="1"/>
</dbReference>
<evidence type="ECO:0008006" key="3">
    <source>
        <dbReference type="Google" id="ProtNLM"/>
    </source>
</evidence>
<keyword evidence="2" id="KW-1185">Reference proteome</keyword>
<accession>A0A2L2T9S1</accession>
<sequence>MSEVLGRFHANLWCPDKPAWKVIVIEHLIDGPSTGLGTLSRLDIAFFAHHAIADGLSCIAFHSSLMDNLQLSLELVLPARWPLRLDETLSIPPTVEECMDIAPCRCITCNGQSNLTQPVWAGGDISTTPQTNFESRVRIITFLPEAVCRILRKCKLARVTLTGLLHAYICTSLQRALKKEGINEDTTLGFRSVTPFQIRKHTGVSDKDILNHISYLTTYIPHDELDKTVACDANSDSEEKHIVELARFFSDDIVTKVKQFPHGNNMAGQLGQIRDTFQYCKSQGGQKRQYTYELSNLGSIPNMSLPERSGIKIEKLVFTQCGFIAGPALGFNCVSVKGGPLTLSVTWQGGIVQESIIESVIDELETRIGCQGGCIRGDSRTG</sequence>
<dbReference type="InterPro" id="IPR010828">
    <property type="entry name" value="Atf2/Sli1-like"/>
</dbReference>
<evidence type="ECO:0000313" key="1">
    <source>
        <dbReference type="EMBL" id="CEI67674.1"/>
    </source>
</evidence>
<dbReference type="PANTHER" id="PTHR28037">
    <property type="entry name" value="ALCOHOL O-ACETYLTRANSFERASE 1-RELATED"/>
    <property type="match status" value="1"/>
</dbReference>